<dbReference type="Proteomes" id="UP001220662">
    <property type="component" value="Unassembled WGS sequence"/>
</dbReference>
<dbReference type="RefSeq" id="WP_276214083.1">
    <property type="nucleotide sequence ID" value="NZ_JARJLR010000135.1"/>
</dbReference>
<evidence type="ECO:0000313" key="2">
    <source>
        <dbReference type="EMBL" id="MDF3841416.1"/>
    </source>
</evidence>
<name>A0AAW6P1A3_9PSED</name>
<dbReference type="InterPro" id="IPR018769">
    <property type="entry name" value="VgrG2_DUF2345"/>
</dbReference>
<evidence type="ECO:0000259" key="1">
    <source>
        <dbReference type="Pfam" id="PF10106"/>
    </source>
</evidence>
<reference evidence="2" key="1">
    <citation type="submission" date="2023-03" db="EMBL/GenBank/DDBJ databases">
        <title>Draft assemblies of triclosan tolerant bacteria isolated from returned activated sludge.</title>
        <authorList>
            <person name="Van Hamelsveld S."/>
        </authorList>
    </citation>
    <scope>NUCLEOTIDE SEQUENCE</scope>
    <source>
        <strain evidence="2">GW210015_S63</strain>
    </source>
</reference>
<protein>
    <submittedName>
        <fullName evidence="2">DUF2345 domain-containing protein</fullName>
    </submittedName>
</protein>
<sequence length="232" mass="24269">DGGGNGSEPVIALSAPAGIALASPRSIALGAGEHIDAAAREQVQLTAGEQMLLNAGQGLGTFAQSGDMRHIAHQGELLLQAQHNSARLEADQSVEISASNEHILVKAQEHITLLCGGAYLKMQGGNIELGMPGNFIVKAANHTHVGGAHASALFNEWSNAPFDDSYIVRDERTGKVLANTPVELLRSDGALLKLTTDAQGRLPKQKDLRMDAVELRLASAAPPSGNDMESTS</sequence>
<evidence type="ECO:0000313" key="3">
    <source>
        <dbReference type="Proteomes" id="UP001220662"/>
    </source>
</evidence>
<proteinExistence type="predicted"/>
<feature type="domain" description="DUF2345" evidence="1">
    <location>
        <begin position="6"/>
        <end position="148"/>
    </location>
</feature>
<organism evidence="2 3">
    <name type="scientific">Pseudomonas citronellolis</name>
    <dbReference type="NCBI Taxonomy" id="53408"/>
    <lineage>
        <taxon>Bacteria</taxon>
        <taxon>Pseudomonadati</taxon>
        <taxon>Pseudomonadota</taxon>
        <taxon>Gammaproteobacteria</taxon>
        <taxon>Pseudomonadales</taxon>
        <taxon>Pseudomonadaceae</taxon>
        <taxon>Pseudomonas</taxon>
    </lineage>
</organism>
<dbReference type="AlphaFoldDB" id="A0AAW6P1A3"/>
<dbReference type="EMBL" id="JARJLR010000135">
    <property type="protein sequence ID" value="MDF3841416.1"/>
    <property type="molecule type" value="Genomic_DNA"/>
</dbReference>
<dbReference type="Pfam" id="PF10106">
    <property type="entry name" value="DUF2345"/>
    <property type="match status" value="1"/>
</dbReference>
<feature type="non-terminal residue" evidence="2">
    <location>
        <position position="1"/>
    </location>
</feature>
<comment type="caution">
    <text evidence="2">The sequence shown here is derived from an EMBL/GenBank/DDBJ whole genome shotgun (WGS) entry which is preliminary data.</text>
</comment>
<accession>A0AAW6P1A3</accession>
<gene>
    <name evidence="2" type="ORF">P3W55_06780</name>
</gene>